<proteinExistence type="predicted"/>
<dbReference type="Proteomes" id="UP000050741">
    <property type="component" value="Unassembled WGS sequence"/>
</dbReference>
<reference evidence="2" key="1">
    <citation type="submission" date="2013-12" db="EMBL/GenBank/DDBJ databases">
        <authorList>
            <person name="Aslett M."/>
        </authorList>
    </citation>
    <scope>NUCLEOTIDE SEQUENCE [LARGE SCALE GENOMIC DNA]</scope>
    <source>
        <strain evidence="2">Lindley</strain>
    </source>
</reference>
<evidence type="ECO:0000256" key="1">
    <source>
        <dbReference type="SAM" id="Phobius"/>
    </source>
</evidence>
<evidence type="ECO:0000313" key="3">
    <source>
        <dbReference type="WBParaSite" id="GPLIN_000364400"/>
    </source>
</evidence>
<organism evidence="2 3">
    <name type="scientific">Globodera pallida</name>
    <name type="common">Potato cyst nematode worm</name>
    <name type="synonym">Heterodera pallida</name>
    <dbReference type="NCBI Taxonomy" id="36090"/>
    <lineage>
        <taxon>Eukaryota</taxon>
        <taxon>Metazoa</taxon>
        <taxon>Ecdysozoa</taxon>
        <taxon>Nematoda</taxon>
        <taxon>Chromadorea</taxon>
        <taxon>Rhabditida</taxon>
        <taxon>Tylenchina</taxon>
        <taxon>Tylenchomorpha</taxon>
        <taxon>Tylenchoidea</taxon>
        <taxon>Heteroderidae</taxon>
        <taxon>Heteroderinae</taxon>
        <taxon>Globodera</taxon>
    </lineage>
</organism>
<sequence>MFEFGSESKHETVESFIGDLAAKQEHLRQGNAQTTSNDAHNGQEEGEQIVEKFFFLWVPGIVLALWHCFSDMFNRYKKESVGGYNKSAGIGRTMDGQKE</sequence>
<protein>
    <submittedName>
        <fullName evidence="3">YqzM family protein</fullName>
    </submittedName>
</protein>
<name>A0A183BSQ8_GLOPA</name>
<keyword evidence="1" id="KW-0812">Transmembrane</keyword>
<evidence type="ECO:0000313" key="2">
    <source>
        <dbReference type="Proteomes" id="UP000050741"/>
    </source>
</evidence>
<accession>A0A183BSQ8</accession>
<keyword evidence="1" id="KW-0472">Membrane</keyword>
<reference evidence="2" key="2">
    <citation type="submission" date="2014-05" db="EMBL/GenBank/DDBJ databases">
        <title>The genome and life-stage specific transcriptomes of Globodera pallida elucidate key aspects of plant parasitism by a cyst nematode.</title>
        <authorList>
            <person name="Cotton J.A."/>
            <person name="Lilley C.J."/>
            <person name="Jones L.M."/>
            <person name="Kikuchi T."/>
            <person name="Reid A.J."/>
            <person name="Thorpe P."/>
            <person name="Tsai I.J."/>
            <person name="Beasley H."/>
            <person name="Blok V."/>
            <person name="Cock P.J.A."/>
            <person name="Van den Akker S.E."/>
            <person name="Holroyd N."/>
            <person name="Hunt M."/>
            <person name="Mantelin S."/>
            <person name="Naghra H."/>
            <person name="Pain A."/>
            <person name="Palomares-Rius J.E."/>
            <person name="Zarowiecki M."/>
            <person name="Berriman M."/>
            <person name="Jones J.T."/>
            <person name="Urwin P.E."/>
        </authorList>
    </citation>
    <scope>NUCLEOTIDE SEQUENCE [LARGE SCALE GENOMIC DNA]</scope>
    <source>
        <strain evidence="2">Lindley</strain>
    </source>
</reference>
<dbReference type="AlphaFoldDB" id="A0A183BSQ8"/>
<feature type="transmembrane region" description="Helical" evidence="1">
    <location>
        <begin position="53"/>
        <end position="69"/>
    </location>
</feature>
<keyword evidence="2" id="KW-1185">Reference proteome</keyword>
<keyword evidence="1" id="KW-1133">Transmembrane helix</keyword>
<dbReference type="WBParaSite" id="GPLIN_000364400">
    <property type="protein sequence ID" value="GPLIN_000364400"/>
    <property type="gene ID" value="GPLIN_000364400"/>
</dbReference>
<reference evidence="3" key="3">
    <citation type="submission" date="2016-06" db="UniProtKB">
        <authorList>
            <consortium name="WormBaseParasite"/>
        </authorList>
    </citation>
    <scope>IDENTIFICATION</scope>
</reference>